<feature type="transmembrane region" description="Helical" evidence="8">
    <location>
        <begin position="7"/>
        <end position="31"/>
    </location>
</feature>
<proteinExistence type="inferred from homology"/>
<comment type="caution">
    <text evidence="9">The sequence shown here is derived from an EMBL/GenBank/DDBJ whole genome shotgun (WGS) entry which is preliminary data.</text>
</comment>
<dbReference type="GO" id="GO:0050916">
    <property type="term" value="P:sensory perception of sweet taste"/>
    <property type="evidence" value="ECO:0007669"/>
    <property type="project" value="UniProtKB-ARBA"/>
</dbReference>
<keyword evidence="10" id="KW-1185">Reference proteome</keyword>
<comment type="similarity">
    <text evidence="2">Belongs to the insect chemoreceptor superfamily. Gustatory receptor (GR) family. Gr5a subfamily.</text>
</comment>
<evidence type="ECO:0000313" key="10">
    <source>
        <dbReference type="Proteomes" id="UP001168821"/>
    </source>
</evidence>
<dbReference type="AlphaFoldDB" id="A0AA38MEW4"/>
<dbReference type="PANTHER" id="PTHR21421">
    <property type="entry name" value="GUSTATORY RECEPTOR"/>
    <property type="match status" value="1"/>
</dbReference>
<dbReference type="GO" id="GO:0008527">
    <property type="term" value="F:taste receptor activity"/>
    <property type="evidence" value="ECO:0007669"/>
    <property type="project" value="InterPro"/>
</dbReference>
<feature type="transmembrane region" description="Helical" evidence="8">
    <location>
        <begin position="80"/>
        <end position="98"/>
    </location>
</feature>
<accession>A0AA38MEW4</accession>
<name>A0AA38MEW4_9CUCU</name>
<keyword evidence="6 8" id="KW-0472">Membrane</keyword>
<evidence type="ECO:0000256" key="7">
    <source>
        <dbReference type="ARBA" id="ARBA00023170"/>
    </source>
</evidence>
<evidence type="ECO:0000256" key="6">
    <source>
        <dbReference type="ARBA" id="ARBA00023136"/>
    </source>
</evidence>
<organism evidence="9 10">
    <name type="scientific">Zophobas morio</name>
    <dbReference type="NCBI Taxonomy" id="2755281"/>
    <lineage>
        <taxon>Eukaryota</taxon>
        <taxon>Metazoa</taxon>
        <taxon>Ecdysozoa</taxon>
        <taxon>Arthropoda</taxon>
        <taxon>Hexapoda</taxon>
        <taxon>Insecta</taxon>
        <taxon>Pterygota</taxon>
        <taxon>Neoptera</taxon>
        <taxon>Endopterygota</taxon>
        <taxon>Coleoptera</taxon>
        <taxon>Polyphaga</taxon>
        <taxon>Cucujiformia</taxon>
        <taxon>Tenebrionidae</taxon>
        <taxon>Zophobas</taxon>
    </lineage>
</organism>
<keyword evidence="3" id="KW-1003">Cell membrane</keyword>
<keyword evidence="5 8" id="KW-1133">Transmembrane helix</keyword>
<dbReference type="Pfam" id="PF06151">
    <property type="entry name" value="Trehalose_recp"/>
    <property type="match status" value="1"/>
</dbReference>
<evidence type="ECO:0000256" key="5">
    <source>
        <dbReference type="ARBA" id="ARBA00022989"/>
    </source>
</evidence>
<dbReference type="PANTHER" id="PTHR21421:SF29">
    <property type="entry name" value="GUSTATORY RECEPTOR 5A FOR TREHALOSE-RELATED"/>
    <property type="match status" value="1"/>
</dbReference>
<evidence type="ECO:0008006" key="11">
    <source>
        <dbReference type="Google" id="ProtNLM"/>
    </source>
</evidence>
<keyword evidence="7" id="KW-0675">Receptor</keyword>
<evidence type="ECO:0000256" key="2">
    <source>
        <dbReference type="ARBA" id="ARBA00005327"/>
    </source>
</evidence>
<comment type="subcellular location">
    <subcellularLocation>
        <location evidence="1">Cell membrane</location>
        <topology evidence="1">Multi-pass membrane protein</topology>
    </subcellularLocation>
</comment>
<evidence type="ECO:0000256" key="3">
    <source>
        <dbReference type="ARBA" id="ARBA00022475"/>
    </source>
</evidence>
<evidence type="ECO:0000313" key="9">
    <source>
        <dbReference type="EMBL" id="KAJ3653902.1"/>
    </source>
</evidence>
<gene>
    <name evidence="9" type="ORF">Zmor_013128</name>
</gene>
<dbReference type="InterPro" id="IPR009318">
    <property type="entry name" value="Gustatory_rcpt"/>
</dbReference>
<reference evidence="9" key="1">
    <citation type="journal article" date="2023" name="G3 (Bethesda)">
        <title>Whole genome assemblies of Zophobas morio and Tenebrio molitor.</title>
        <authorList>
            <person name="Kaur S."/>
            <person name="Stinson S.A."/>
            <person name="diCenzo G.C."/>
        </authorList>
    </citation>
    <scope>NUCLEOTIDE SEQUENCE</scope>
    <source>
        <strain evidence="9">QUZm001</strain>
    </source>
</reference>
<evidence type="ECO:0000256" key="8">
    <source>
        <dbReference type="SAM" id="Phobius"/>
    </source>
</evidence>
<sequence length="115" mass="12978">MGSIIEGIYFFYSFGFVISRIVFVSIFGAFINEESQAALPYLTSLPSEFYNEEIQRLITQIHVDSVALTGHNFFRVTKGLVLSVAAAIITYELVLIQFNQATLNKYMTANETICF</sequence>
<dbReference type="GO" id="GO:0005886">
    <property type="term" value="C:plasma membrane"/>
    <property type="evidence" value="ECO:0007669"/>
    <property type="project" value="UniProtKB-SubCell"/>
</dbReference>
<evidence type="ECO:0000256" key="1">
    <source>
        <dbReference type="ARBA" id="ARBA00004651"/>
    </source>
</evidence>
<evidence type="ECO:0000256" key="4">
    <source>
        <dbReference type="ARBA" id="ARBA00022692"/>
    </source>
</evidence>
<dbReference type="Proteomes" id="UP001168821">
    <property type="component" value="Unassembled WGS sequence"/>
</dbReference>
<dbReference type="EMBL" id="JALNTZ010000004">
    <property type="protein sequence ID" value="KAJ3653902.1"/>
    <property type="molecule type" value="Genomic_DNA"/>
</dbReference>
<keyword evidence="4 8" id="KW-0812">Transmembrane</keyword>
<protein>
    <recommendedName>
        <fullName evidence="11">Gustatory receptor</fullName>
    </recommendedName>
</protein>